<comment type="caution">
    <text evidence="3">The sequence shown here is derived from an EMBL/GenBank/DDBJ whole genome shotgun (WGS) entry which is preliminary data.</text>
</comment>
<dbReference type="EMBL" id="PZQS01000002">
    <property type="protein sequence ID" value="PVD35687.1"/>
    <property type="molecule type" value="Genomic_DNA"/>
</dbReference>
<accession>A0A2T7PQP0</accession>
<proteinExistence type="predicted"/>
<feature type="coiled-coil region" evidence="2">
    <location>
        <begin position="387"/>
        <end position="441"/>
    </location>
</feature>
<dbReference type="OMA" id="REDIDHA"/>
<evidence type="ECO:0000313" key="4">
    <source>
        <dbReference type="Proteomes" id="UP000245119"/>
    </source>
</evidence>
<name>A0A2T7PQP0_POMCA</name>
<evidence type="ECO:0008006" key="5">
    <source>
        <dbReference type="Google" id="ProtNLM"/>
    </source>
</evidence>
<gene>
    <name evidence="3" type="ORF">C0Q70_02650</name>
</gene>
<evidence type="ECO:0000256" key="1">
    <source>
        <dbReference type="ARBA" id="ARBA00004173"/>
    </source>
</evidence>
<reference evidence="3 4" key="1">
    <citation type="submission" date="2018-04" db="EMBL/GenBank/DDBJ databases">
        <title>The genome of golden apple snail Pomacea canaliculata provides insight into stress tolerance and invasive adaptation.</title>
        <authorList>
            <person name="Liu C."/>
            <person name="Liu B."/>
            <person name="Ren Y."/>
            <person name="Zhang Y."/>
            <person name="Wang H."/>
            <person name="Li S."/>
            <person name="Jiang F."/>
            <person name="Yin L."/>
            <person name="Zhang G."/>
            <person name="Qian W."/>
            <person name="Fan W."/>
        </authorList>
    </citation>
    <scope>NUCLEOTIDE SEQUENCE [LARGE SCALE GENOMIC DNA]</scope>
    <source>
        <strain evidence="3">SZHN2017</strain>
        <tissue evidence="3">Muscle</tissue>
    </source>
</reference>
<comment type="subcellular location">
    <subcellularLocation>
        <location evidence="1">Mitochondrion</location>
    </subcellularLocation>
</comment>
<dbReference type="InterPro" id="IPR034913">
    <property type="entry name" value="mS27/PTCD2"/>
</dbReference>
<keyword evidence="4" id="KW-1185">Reference proteome</keyword>
<dbReference type="Proteomes" id="UP000245119">
    <property type="component" value="Linkage Group LG2"/>
</dbReference>
<dbReference type="PANTHER" id="PTHR21393:SF0">
    <property type="entry name" value="SMALL RIBOSOMAL SUBUNIT PROTEIN MS27"/>
    <property type="match status" value="1"/>
</dbReference>
<evidence type="ECO:0000313" key="3">
    <source>
        <dbReference type="EMBL" id="PVD35687.1"/>
    </source>
</evidence>
<keyword evidence="2" id="KW-0175">Coiled coil</keyword>
<dbReference type="AlphaFoldDB" id="A0A2T7PQP0"/>
<dbReference type="STRING" id="400727.A0A2T7PQP0"/>
<dbReference type="OrthoDB" id="19830at2759"/>
<dbReference type="InterPro" id="IPR019266">
    <property type="entry name" value="Ribosomal_mS27"/>
</dbReference>
<dbReference type="GO" id="GO:0005739">
    <property type="term" value="C:mitochondrion"/>
    <property type="evidence" value="ECO:0007669"/>
    <property type="project" value="UniProtKB-SubCell"/>
</dbReference>
<organism evidence="3 4">
    <name type="scientific">Pomacea canaliculata</name>
    <name type="common">Golden apple snail</name>
    <dbReference type="NCBI Taxonomy" id="400727"/>
    <lineage>
        <taxon>Eukaryota</taxon>
        <taxon>Metazoa</taxon>
        <taxon>Spiralia</taxon>
        <taxon>Lophotrochozoa</taxon>
        <taxon>Mollusca</taxon>
        <taxon>Gastropoda</taxon>
        <taxon>Caenogastropoda</taxon>
        <taxon>Architaenioglossa</taxon>
        <taxon>Ampullarioidea</taxon>
        <taxon>Ampullariidae</taxon>
        <taxon>Pomacea</taxon>
    </lineage>
</organism>
<evidence type="ECO:0000256" key="2">
    <source>
        <dbReference type="SAM" id="Coils"/>
    </source>
</evidence>
<sequence>MAASFLARCVTSNTIRSLAGAYRRTVNVSCKRYLLSQAYSCTEAWKKSLADPIFSQVTLNEFMIQMRDQYEKHSSISAVDMEICANKLQEMDLDDASFIEELIMKFRRSPAANPVRDSIVYVIIRMYMEHNIADRLIPLMKQRSVTGIFPDPYSISLLMDHFILKEDFHHAAQVAYEMMIQEDLSHPTSRLLALYSCVKFLKQANMDDLTPAEIKDEEGEEEWIPVRYIKYPSYDDHFDIKSEQYLLGKTLYFLGKEYADTTLGHSLKVVGLGLYHKFKHCLQVLKDVAESGDASITADTFSYVEASLDKAQARDPNKPEKEMGLLTIDDEIYKLLPTEEEKDVFRQQLQQLKQMLTDKGKVVNVAFTALAEELVQSQLSQHEPSDIEIQVRRFDEWQEERTKLLEEQIFMLQRNEKMAEINKKLKELQEKEETLRFFELNDEIRLIQPKHLPKEKVEDDEETLRAKRIKRRKFRHNI</sequence>
<dbReference type="PANTHER" id="PTHR21393">
    <property type="entry name" value="MITOCHONDRIAL 28S RIBOSOMAL PROTEIN S27"/>
    <property type="match status" value="1"/>
</dbReference>
<dbReference type="Pfam" id="PF10037">
    <property type="entry name" value="MRP-S27"/>
    <property type="match status" value="1"/>
</dbReference>
<protein>
    <recommendedName>
        <fullName evidence="5">28S ribosomal protein S27, mitochondrial</fullName>
    </recommendedName>
</protein>